<keyword evidence="2" id="KW-0521">NADP</keyword>
<dbReference type="PROSITE" id="PS00061">
    <property type="entry name" value="ADH_SHORT"/>
    <property type="match status" value="1"/>
</dbReference>
<keyword evidence="6" id="KW-1185">Reference proteome</keyword>
<evidence type="ECO:0000256" key="4">
    <source>
        <dbReference type="RuleBase" id="RU000363"/>
    </source>
</evidence>
<proteinExistence type="inferred from homology"/>
<gene>
    <name evidence="5" type="ORF">NLU13_5075</name>
</gene>
<dbReference type="InterPro" id="IPR036291">
    <property type="entry name" value="NAD(P)-bd_dom_sf"/>
</dbReference>
<evidence type="ECO:0000313" key="5">
    <source>
        <dbReference type="EMBL" id="KAK0388832.1"/>
    </source>
</evidence>
<organism evidence="5 6">
    <name type="scientific">Sarocladium strictum</name>
    <name type="common">Black bundle disease fungus</name>
    <name type="synonym">Acremonium strictum</name>
    <dbReference type="NCBI Taxonomy" id="5046"/>
    <lineage>
        <taxon>Eukaryota</taxon>
        <taxon>Fungi</taxon>
        <taxon>Dikarya</taxon>
        <taxon>Ascomycota</taxon>
        <taxon>Pezizomycotina</taxon>
        <taxon>Sordariomycetes</taxon>
        <taxon>Hypocreomycetidae</taxon>
        <taxon>Hypocreales</taxon>
        <taxon>Sarocladiaceae</taxon>
        <taxon>Sarocladium</taxon>
    </lineage>
</organism>
<evidence type="ECO:0000256" key="2">
    <source>
        <dbReference type="ARBA" id="ARBA00022857"/>
    </source>
</evidence>
<dbReference type="InterPro" id="IPR002347">
    <property type="entry name" value="SDR_fam"/>
</dbReference>
<dbReference type="Pfam" id="PF00106">
    <property type="entry name" value="adh_short"/>
    <property type="match status" value="1"/>
</dbReference>
<dbReference type="InterPro" id="IPR020904">
    <property type="entry name" value="Sc_DH/Rdtase_CS"/>
</dbReference>
<dbReference type="AlphaFoldDB" id="A0AA39L9A1"/>
<dbReference type="PRINTS" id="PR00081">
    <property type="entry name" value="GDHRDH"/>
</dbReference>
<evidence type="ECO:0008006" key="7">
    <source>
        <dbReference type="Google" id="ProtNLM"/>
    </source>
</evidence>
<evidence type="ECO:0000313" key="6">
    <source>
        <dbReference type="Proteomes" id="UP001175261"/>
    </source>
</evidence>
<sequence length="297" mass="32775">MASRKRTVFITGASPGGIGNALANEFLDRGYHVLGTARNPAVLKDLTARGMTAIALDVTSEESIKACTEEVTRLTDGKLDILINNAGARDVAPFLDSSPSRSQMVFQTNVLGPMRIVQLLISSLIATRGLIINVSSASTRVPYLFGSVYSASKGALDVWTSALRMELRPFNVRVMLSVTGTVTSSNTKLEDTLPESSLYKPVEDVFRWRLGFSQKANTMKREVFARRLVDQVERGEGWLGGLIGGTPINFWCGGMTGLVWFATTFLPRWLVEWYTARHWGIPKITKRLNEARAKRTD</sequence>
<comment type="caution">
    <text evidence="5">The sequence shown here is derived from an EMBL/GenBank/DDBJ whole genome shotgun (WGS) entry which is preliminary data.</text>
</comment>
<dbReference type="Gene3D" id="3.40.50.720">
    <property type="entry name" value="NAD(P)-binding Rossmann-like Domain"/>
    <property type="match status" value="1"/>
</dbReference>
<comment type="similarity">
    <text evidence="1 4">Belongs to the short-chain dehydrogenases/reductases (SDR) family.</text>
</comment>
<dbReference type="Proteomes" id="UP001175261">
    <property type="component" value="Unassembled WGS sequence"/>
</dbReference>
<dbReference type="PANTHER" id="PTHR44169">
    <property type="entry name" value="NADPH-DEPENDENT 1-ACYLDIHYDROXYACETONE PHOSPHATE REDUCTASE"/>
    <property type="match status" value="1"/>
</dbReference>
<dbReference type="GO" id="GO:0019433">
    <property type="term" value="P:triglyceride catabolic process"/>
    <property type="evidence" value="ECO:0007669"/>
    <property type="project" value="TreeGrafter"/>
</dbReference>
<reference evidence="5" key="1">
    <citation type="submission" date="2022-10" db="EMBL/GenBank/DDBJ databases">
        <title>Determination and structural analysis of whole genome sequence of Sarocladium strictum F4-1.</title>
        <authorList>
            <person name="Hu L."/>
            <person name="Jiang Y."/>
        </authorList>
    </citation>
    <scope>NUCLEOTIDE SEQUENCE</scope>
    <source>
        <strain evidence="5">F4-1</strain>
    </source>
</reference>
<dbReference type="GO" id="GO:0005811">
    <property type="term" value="C:lipid droplet"/>
    <property type="evidence" value="ECO:0007669"/>
    <property type="project" value="TreeGrafter"/>
</dbReference>
<dbReference type="GO" id="GO:0004806">
    <property type="term" value="F:triacylglycerol lipase activity"/>
    <property type="evidence" value="ECO:0007669"/>
    <property type="project" value="TreeGrafter"/>
</dbReference>
<evidence type="ECO:0000256" key="3">
    <source>
        <dbReference type="ARBA" id="ARBA00023002"/>
    </source>
</evidence>
<dbReference type="PRINTS" id="PR00080">
    <property type="entry name" value="SDRFAMILY"/>
</dbReference>
<name>A0AA39L9A1_SARSR</name>
<dbReference type="SUPFAM" id="SSF51735">
    <property type="entry name" value="NAD(P)-binding Rossmann-fold domains"/>
    <property type="match status" value="1"/>
</dbReference>
<dbReference type="GO" id="GO:0005783">
    <property type="term" value="C:endoplasmic reticulum"/>
    <property type="evidence" value="ECO:0007669"/>
    <property type="project" value="TreeGrafter"/>
</dbReference>
<accession>A0AA39L9A1</accession>
<dbReference type="EMBL" id="JAPDFR010000003">
    <property type="protein sequence ID" value="KAK0388832.1"/>
    <property type="molecule type" value="Genomic_DNA"/>
</dbReference>
<dbReference type="PANTHER" id="PTHR44169:SF6">
    <property type="entry name" value="NADPH-DEPENDENT 1-ACYLDIHYDROXYACETONE PHOSPHATE REDUCTASE"/>
    <property type="match status" value="1"/>
</dbReference>
<evidence type="ECO:0000256" key="1">
    <source>
        <dbReference type="ARBA" id="ARBA00006484"/>
    </source>
</evidence>
<keyword evidence="3" id="KW-0560">Oxidoreductase</keyword>
<protein>
    <recommendedName>
        <fullName evidence="7">NAD(P)-binding protein</fullName>
    </recommendedName>
</protein>
<dbReference type="GO" id="GO:0006654">
    <property type="term" value="P:phosphatidic acid biosynthetic process"/>
    <property type="evidence" value="ECO:0007669"/>
    <property type="project" value="TreeGrafter"/>
</dbReference>
<dbReference type="GO" id="GO:0000140">
    <property type="term" value="F:acylglycerone-phosphate reductase (NADP+) activity"/>
    <property type="evidence" value="ECO:0007669"/>
    <property type="project" value="TreeGrafter"/>
</dbReference>